<dbReference type="Gene3D" id="3.50.50.60">
    <property type="entry name" value="FAD/NAD(P)-binding domain"/>
    <property type="match status" value="1"/>
</dbReference>
<dbReference type="SUPFAM" id="SSF51905">
    <property type="entry name" value="FAD/NAD(P)-binding domain"/>
    <property type="match status" value="1"/>
</dbReference>
<dbReference type="EMBL" id="JBEPTQ010000002">
    <property type="protein sequence ID" value="MET4719557.1"/>
    <property type="molecule type" value="Genomic_DNA"/>
</dbReference>
<protein>
    <submittedName>
        <fullName evidence="8">Choline dehydrogenase</fullName>
        <ecNumber evidence="8">1.1.99.1</ecNumber>
    </submittedName>
</protein>
<keyword evidence="3 5" id="KW-0285">Flavoprotein</keyword>
<feature type="domain" description="Glucose-methanol-choline oxidoreductase N-terminal" evidence="7">
    <location>
        <begin position="264"/>
        <end position="278"/>
    </location>
</feature>
<dbReference type="SUPFAM" id="SSF54373">
    <property type="entry name" value="FAD-linked reductases, C-terminal domain"/>
    <property type="match status" value="1"/>
</dbReference>
<comment type="cofactor">
    <cofactor evidence="1">
        <name>FAD</name>
        <dbReference type="ChEBI" id="CHEBI:57692"/>
    </cofactor>
</comment>
<keyword evidence="9" id="KW-1185">Reference proteome</keyword>
<dbReference type="PANTHER" id="PTHR11552:SF147">
    <property type="entry name" value="CHOLINE DEHYDROGENASE, MITOCHONDRIAL"/>
    <property type="match status" value="1"/>
</dbReference>
<dbReference type="Gene3D" id="3.30.560.10">
    <property type="entry name" value="Glucose Oxidase, domain 3"/>
    <property type="match status" value="1"/>
</dbReference>
<dbReference type="PANTHER" id="PTHR11552">
    <property type="entry name" value="GLUCOSE-METHANOL-CHOLINE GMC OXIDOREDUCTASE"/>
    <property type="match status" value="1"/>
</dbReference>
<comment type="similarity">
    <text evidence="2 5">Belongs to the GMC oxidoreductase family.</text>
</comment>
<dbReference type="InterPro" id="IPR007867">
    <property type="entry name" value="GMC_OxRtase_C"/>
</dbReference>
<dbReference type="PROSITE" id="PS00624">
    <property type="entry name" value="GMC_OXRED_2"/>
    <property type="match status" value="1"/>
</dbReference>
<keyword evidence="8" id="KW-0560">Oxidoreductase</keyword>
<sequence>MNDANSVKEKTLMSHEAYDIVIVGAGAAGCVVASYLAERTDASIALIEAGDMDRDPFIHIPAGFAKLLAHDRHVWKYETIPQHGTKRAYRSGKVLGGGSSINAMCYVRGQIRDFAAWQDAVGDTGKWSYEDLLPVFMAQEDNDTFHDEYHGIDGGLAVQLPKGINKLNQYCLKAFQEYGIPYNPDYNGKSQIGVSPVQSTVGDQRRCSAVDAYLRPHLTSGRVVLLTGKTVVRVLVENKRAVGVEFMDTSLKRIMANEVVLSAGAVHSPTILMHSGIGPADQLRQHSIAVIVDSPEVGENLQDHPMVPVRVYVKGDLGYQAAAQGLGSVKAGLRYLVTKDGPASGNGIETVTHWNPSDFTAEPTIQCYHAPIVLNEQLGPAGDRSGITFELVVLQPKSRGWVRLADSDPTSMPLINPNFVGEEEDLRAAVESVRAIRKVMAQESLAPVIEEEMDPGLHIQSDAEIREWVKRVVTTMWHPVGTCRMGQDARAVVDARLRVRGVDSLRVIDASIMPNITSGNTNAPTQALARHAAAMLVEDLKRT</sequence>
<organism evidence="8 9">
    <name type="scientific">Bradyrhizobium japonicum</name>
    <dbReference type="NCBI Taxonomy" id="375"/>
    <lineage>
        <taxon>Bacteria</taxon>
        <taxon>Pseudomonadati</taxon>
        <taxon>Pseudomonadota</taxon>
        <taxon>Alphaproteobacteria</taxon>
        <taxon>Hyphomicrobiales</taxon>
        <taxon>Nitrobacteraceae</taxon>
        <taxon>Bradyrhizobium</taxon>
    </lineage>
</organism>
<evidence type="ECO:0000313" key="8">
    <source>
        <dbReference type="EMBL" id="MET4719557.1"/>
    </source>
</evidence>
<comment type="caution">
    <text evidence="8">The sequence shown here is derived from an EMBL/GenBank/DDBJ whole genome shotgun (WGS) entry which is preliminary data.</text>
</comment>
<accession>A0ABV2RRS2</accession>
<dbReference type="InterPro" id="IPR012132">
    <property type="entry name" value="GMC_OxRdtase"/>
</dbReference>
<dbReference type="InterPro" id="IPR036188">
    <property type="entry name" value="FAD/NAD-bd_sf"/>
</dbReference>
<dbReference type="InterPro" id="IPR000172">
    <property type="entry name" value="GMC_OxRdtase_N"/>
</dbReference>
<dbReference type="Pfam" id="PF05199">
    <property type="entry name" value="GMC_oxred_C"/>
    <property type="match status" value="1"/>
</dbReference>
<dbReference type="Proteomes" id="UP001549291">
    <property type="component" value="Unassembled WGS sequence"/>
</dbReference>
<evidence type="ECO:0000259" key="7">
    <source>
        <dbReference type="PROSITE" id="PS00624"/>
    </source>
</evidence>
<name>A0ABV2RRS2_BRAJP</name>
<reference evidence="8 9" key="1">
    <citation type="submission" date="2024-06" db="EMBL/GenBank/DDBJ databases">
        <title>Genomic Encyclopedia of Type Strains, Phase V (KMG-V): Genome sequencing to study the core and pangenomes of soil and plant-associated prokaryotes.</title>
        <authorList>
            <person name="Whitman W."/>
        </authorList>
    </citation>
    <scope>NUCLEOTIDE SEQUENCE [LARGE SCALE GENOMIC DNA]</scope>
    <source>
        <strain evidence="8 9">USDA 160</strain>
    </source>
</reference>
<keyword evidence="4 5" id="KW-0274">FAD</keyword>
<dbReference type="PIRSF" id="PIRSF000137">
    <property type="entry name" value="Alcohol_oxidase"/>
    <property type="match status" value="1"/>
</dbReference>
<feature type="domain" description="Glucose-methanol-choline oxidoreductase N-terminal" evidence="6">
    <location>
        <begin position="92"/>
        <end position="115"/>
    </location>
</feature>
<proteinExistence type="inferred from homology"/>
<dbReference type="EC" id="1.1.99.1" evidence="8"/>
<evidence type="ECO:0000256" key="3">
    <source>
        <dbReference type="ARBA" id="ARBA00022630"/>
    </source>
</evidence>
<dbReference type="PROSITE" id="PS00623">
    <property type="entry name" value="GMC_OXRED_1"/>
    <property type="match status" value="1"/>
</dbReference>
<evidence type="ECO:0000256" key="5">
    <source>
        <dbReference type="RuleBase" id="RU003968"/>
    </source>
</evidence>
<gene>
    <name evidence="8" type="ORF">ABIF63_003663</name>
</gene>
<evidence type="ECO:0000256" key="1">
    <source>
        <dbReference type="ARBA" id="ARBA00001974"/>
    </source>
</evidence>
<evidence type="ECO:0000259" key="6">
    <source>
        <dbReference type="PROSITE" id="PS00623"/>
    </source>
</evidence>
<dbReference type="GO" id="GO:0008812">
    <property type="term" value="F:choline dehydrogenase activity"/>
    <property type="evidence" value="ECO:0007669"/>
    <property type="project" value="UniProtKB-EC"/>
</dbReference>
<evidence type="ECO:0000313" key="9">
    <source>
        <dbReference type="Proteomes" id="UP001549291"/>
    </source>
</evidence>
<dbReference type="RefSeq" id="WP_248888808.1">
    <property type="nucleotide sequence ID" value="NZ_CP066351.1"/>
</dbReference>
<evidence type="ECO:0000256" key="4">
    <source>
        <dbReference type="ARBA" id="ARBA00022827"/>
    </source>
</evidence>
<dbReference type="Pfam" id="PF00732">
    <property type="entry name" value="GMC_oxred_N"/>
    <property type="match status" value="1"/>
</dbReference>
<evidence type="ECO:0000256" key="2">
    <source>
        <dbReference type="ARBA" id="ARBA00010790"/>
    </source>
</evidence>